<evidence type="ECO:0000256" key="1">
    <source>
        <dbReference type="SAM" id="Phobius"/>
    </source>
</evidence>
<feature type="transmembrane region" description="Helical" evidence="1">
    <location>
        <begin position="98"/>
        <end position="118"/>
    </location>
</feature>
<organism evidence="2 3">
    <name type="scientific">Amnibacterium soli</name>
    <dbReference type="NCBI Taxonomy" id="1282736"/>
    <lineage>
        <taxon>Bacteria</taxon>
        <taxon>Bacillati</taxon>
        <taxon>Actinomycetota</taxon>
        <taxon>Actinomycetes</taxon>
        <taxon>Micrococcales</taxon>
        <taxon>Microbacteriaceae</taxon>
        <taxon>Amnibacterium</taxon>
    </lineage>
</organism>
<comment type="caution">
    <text evidence="2">The sequence shown here is derived from an EMBL/GenBank/DDBJ whole genome shotgun (WGS) entry which is preliminary data.</text>
</comment>
<name>A0ABP8ZD52_9MICO</name>
<keyword evidence="1" id="KW-0472">Membrane</keyword>
<feature type="transmembrane region" description="Helical" evidence="1">
    <location>
        <begin position="299"/>
        <end position="320"/>
    </location>
</feature>
<proteinExistence type="predicted"/>
<keyword evidence="3" id="KW-1185">Reference proteome</keyword>
<dbReference type="RefSeq" id="WP_345481878.1">
    <property type="nucleotide sequence ID" value="NZ_BAABLP010000006.1"/>
</dbReference>
<reference evidence="3" key="1">
    <citation type="journal article" date="2019" name="Int. J. Syst. Evol. Microbiol.">
        <title>The Global Catalogue of Microorganisms (GCM) 10K type strain sequencing project: providing services to taxonomists for standard genome sequencing and annotation.</title>
        <authorList>
            <consortium name="The Broad Institute Genomics Platform"/>
            <consortium name="The Broad Institute Genome Sequencing Center for Infectious Disease"/>
            <person name="Wu L."/>
            <person name="Ma J."/>
        </authorList>
    </citation>
    <scope>NUCLEOTIDE SEQUENCE [LARGE SCALE GENOMIC DNA]</scope>
    <source>
        <strain evidence="3">JCM 19015</strain>
    </source>
</reference>
<protein>
    <recommendedName>
        <fullName evidence="4">Polysaccharide biosynthesis protein</fullName>
    </recommendedName>
</protein>
<feature type="transmembrane region" description="Helical" evidence="1">
    <location>
        <begin position="356"/>
        <end position="375"/>
    </location>
</feature>
<dbReference type="EMBL" id="BAABLP010000006">
    <property type="protein sequence ID" value="GAA4753209.1"/>
    <property type="molecule type" value="Genomic_DNA"/>
</dbReference>
<dbReference type="Proteomes" id="UP001500121">
    <property type="component" value="Unassembled WGS sequence"/>
</dbReference>
<feature type="transmembrane region" description="Helical" evidence="1">
    <location>
        <begin position="164"/>
        <end position="195"/>
    </location>
</feature>
<evidence type="ECO:0008006" key="4">
    <source>
        <dbReference type="Google" id="ProtNLM"/>
    </source>
</evidence>
<evidence type="ECO:0000313" key="2">
    <source>
        <dbReference type="EMBL" id="GAA4753209.1"/>
    </source>
</evidence>
<evidence type="ECO:0000313" key="3">
    <source>
        <dbReference type="Proteomes" id="UP001500121"/>
    </source>
</evidence>
<feature type="transmembrane region" description="Helical" evidence="1">
    <location>
        <begin position="381"/>
        <end position="400"/>
    </location>
</feature>
<feature type="transmembrane region" description="Helical" evidence="1">
    <location>
        <begin position="239"/>
        <end position="259"/>
    </location>
</feature>
<feature type="transmembrane region" description="Helical" evidence="1">
    <location>
        <begin position="54"/>
        <end position="78"/>
    </location>
</feature>
<keyword evidence="1" id="KW-0812">Transmembrane</keyword>
<feature type="transmembrane region" description="Helical" evidence="1">
    <location>
        <begin position="20"/>
        <end position="42"/>
    </location>
</feature>
<sequence length="420" mass="44565">MTNDSISAERTLGVRVTRLVALLAVQVFPLVALALVYPLVAVELHRFQIGGQTIASVMVTAATLAPLLAQTVSAPVYRLIDGIEREDRWRVGAQSLRAIPRALLIGVPIALLASLLIAHALSWRAEATAALAGVVELHLLLSALLVASYATGGKVSLLLTWSSYAAALLAAPTAVWVPATAAIAVQGTILVIAAVRVRPQPIGPVPAGVLATSVTRGVADVLPLWSIPLAVLAADPSRFLAGPVFAGMLPALVSYHVFFETSAEPMWRRIDRLRRAMGVMPYSALERDLREMGDAAHRGLRRVTVITALLAGVTVLLVGAAKWDGVPLFLGVLAVSGIGVIMLAQVYTYGMLRPDVPIAVSGLVLLPAIVIGEAIQLTPAQMLLTIGSTYLAVAVLIDVLNRRAWRLPEYSLFWRSALTQ</sequence>
<feature type="transmembrane region" description="Helical" evidence="1">
    <location>
        <begin position="130"/>
        <end position="152"/>
    </location>
</feature>
<keyword evidence="1" id="KW-1133">Transmembrane helix</keyword>
<accession>A0ABP8ZD52</accession>
<feature type="transmembrane region" description="Helical" evidence="1">
    <location>
        <begin position="326"/>
        <end position="344"/>
    </location>
</feature>
<gene>
    <name evidence="2" type="ORF">GCM10025783_27630</name>
</gene>